<dbReference type="SUPFAM" id="SSF102114">
    <property type="entry name" value="Radical SAM enzymes"/>
    <property type="match status" value="1"/>
</dbReference>
<reference evidence="1" key="1">
    <citation type="journal article" date="2015" name="Nature">
        <title>Complex archaea that bridge the gap between prokaryotes and eukaryotes.</title>
        <authorList>
            <person name="Spang A."/>
            <person name="Saw J.H."/>
            <person name="Jorgensen S.L."/>
            <person name="Zaremba-Niedzwiedzka K."/>
            <person name="Martijn J."/>
            <person name="Lind A.E."/>
            <person name="van Eijk R."/>
            <person name="Schleper C."/>
            <person name="Guy L."/>
            <person name="Ettema T.J."/>
        </authorList>
    </citation>
    <scope>NUCLEOTIDE SEQUENCE</scope>
</reference>
<dbReference type="EMBL" id="LAZR01011325">
    <property type="protein sequence ID" value="KKM62297.1"/>
    <property type="molecule type" value="Genomic_DNA"/>
</dbReference>
<protein>
    <recommendedName>
        <fullName evidence="2">Radical SAM core domain-containing protein</fullName>
    </recommendedName>
</protein>
<dbReference type="InterPro" id="IPR058240">
    <property type="entry name" value="rSAM_sf"/>
</dbReference>
<name>A0A0F9LZ67_9ZZZZ</name>
<organism evidence="1">
    <name type="scientific">marine sediment metagenome</name>
    <dbReference type="NCBI Taxonomy" id="412755"/>
    <lineage>
        <taxon>unclassified sequences</taxon>
        <taxon>metagenomes</taxon>
        <taxon>ecological metagenomes</taxon>
    </lineage>
</organism>
<evidence type="ECO:0000313" key="1">
    <source>
        <dbReference type="EMBL" id="KKM62297.1"/>
    </source>
</evidence>
<feature type="non-terminal residue" evidence="1">
    <location>
        <position position="76"/>
    </location>
</feature>
<evidence type="ECO:0008006" key="2">
    <source>
        <dbReference type="Google" id="ProtNLM"/>
    </source>
</evidence>
<gene>
    <name evidence="1" type="ORF">LCGC14_1523150</name>
</gene>
<proteinExistence type="predicted"/>
<dbReference type="AlphaFoldDB" id="A0A0F9LZ67"/>
<comment type="caution">
    <text evidence="1">The sequence shown here is derived from an EMBL/GenBank/DDBJ whole genome shotgun (WGS) entry which is preliminary data.</text>
</comment>
<dbReference type="InterPro" id="IPR013785">
    <property type="entry name" value="Aldolase_TIM"/>
</dbReference>
<dbReference type="Gene3D" id="3.20.20.70">
    <property type="entry name" value="Aldolase class I"/>
    <property type="match status" value="1"/>
</dbReference>
<accession>A0A0F9LZ67</accession>
<sequence>MCEEHSRYNSKKEKMNRIMDFKIIEEIIEDTVKYGLKEIIPSTMGEPLLYKGLKNLLDLIKRYKLKLNLTTNGTFP</sequence>